<keyword evidence="3" id="KW-1185">Reference proteome</keyword>
<accession>A0A4P6ZL97</accession>
<feature type="transmembrane region" description="Helical" evidence="1">
    <location>
        <begin position="118"/>
        <end position="139"/>
    </location>
</feature>
<dbReference type="Pfam" id="PF19700">
    <property type="entry name" value="DUF6198"/>
    <property type="match status" value="1"/>
</dbReference>
<proteinExistence type="predicted"/>
<dbReference type="InterPro" id="IPR038750">
    <property type="entry name" value="YczE/YyaS-like"/>
</dbReference>
<evidence type="ECO:0000256" key="1">
    <source>
        <dbReference type="SAM" id="Phobius"/>
    </source>
</evidence>
<feature type="transmembrane region" description="Helical" evidence="1">
    <location>
        <begin position="91"/>
        <end position="112"/>
    </location>
</feature>
<feature type="transmembrane region" description="Helical" evidence="1">
    <location>
        <begin position="55"/>
        <end position="79"/>
    </location>
</feature>
<dbReference type="PANTHER" id="PTHR40078">
    <property type="entry name" value="INTEGRAL MEMBRANE PROTEIN-RELATED"/>
    <property type="match status" value="1"/>
</dbReference>
<keyword evidence="1" id="KW-1133">Transmembrane helix</keyword>
<organism evidence="2 3">
    <name type="scientific">Acetilactobacillus jinshanensis</name>
    <dbReference type="NCBI Taxonomy" id="1720083"/>
    <lineage>
        <taxon>Bacteria</taxon>
        <taxon>Bacillati</taxon>
        <taxon>Bacillota</taxon>
        <taxon>Bacilli</taxon>
        <taxon>Lactobacillales</taxon>
        <taxon>Lactobacillaceae</taxon>
        <taxon>Acetilactobacillus</taxon>
    </lineage>
</organism>
<dbReference type="PANTHER" id="PTHR40078:SF1">
    <property type="entry name" value="INTEGRAL MEMBRANE PROTEIN"/>
    <property type="match status" value="1"/>
</dbReference>
<protein>
    <submittedName>
        <fullName evidence="2">Uncharacterized protein</fullName>
    </submittedName>
</protein>
<dbReference type="EMBL" id="CP034726">
    <property type="protein sequence ID" value="QBP18333.1"/>
    <property type="molecule type" value="Genomic_DNA"/>
</dbReference>
<dbReference type="AlphaFoldDB" id="A0A4P6ZL97"/>
<keyword evidence="1" id="KW-0472">Membrane</keyword>
<evidence type="ECO:0000313" key="3">
    <source>
        <dbReference type="Proteomes" id="UP000294321"/>
    </source>
</evidence>
<dbReference type="KEGG" id="lji:ELX58_04100"/>
<sequence length="223" mass="25319">MMKVKLTRQDPNRMRTRVLALLVGLALNAFGNALTVSSNTGSAVYTAASVDLYELTGIGISIYIFGWGLLNAIINQFLIRHVDVMRFCKGIFYTFFFSYFIDIFTHGLNWLGLPQCSWLFRTIISLIGVTLIGVSISIYQRANLLMHPNDDMSNILRFDYLHGSAVWSQVLDLTLPVIAIIVCSLMLWHVYAVSIATVCYFFLTGPVIKYSDKWIWPSLKHNF</sequence>
<dbReference type="RefSeq" id="WP_133441892.1">
    <property type="nucleotide sequence ID" value="NZ_CP034726.1"/>
</dbReference>
<keyword evidence="1" id="KW-0812">Transmembrane</keyword>
<reference evidence="3" key="1">
    <citation type="submission" date="2018-12" db="EMBL/GenBank/DDBJ databases">
        <title>A new species of lactobacillus.</title>
        <authorList>
            <person name="Jian Y."/>
            <person name="Xin L."/>
            <person name="Hong Z.J."/>
            <person name="Ming L.Z."/>
            <person name="Hong X.Z."/>
        </authorList>
    </citation>
    <scope>NUCLEOTIDE SEQUENCE [LARGE SCALE GENOMIC DNA]</scope>
    <source>
        <strain evidence="3">HSLZ-75</strain>
    </source>
</reference>
<dbReference type="OrthoDB" id="3237813at2"/>
<gene>
    <name evidence="2" type="ORF">ELX58_04100</name>
</gene>
<feature type="transmembrane region" description="Helical" evidence="1">
    <location>
        <begin position="188"/>
        <end position="208"/>
    </location>
</feature>
<feature type="transmembrane region" description="Helical" evidence="1">
    <location>
        <begin position="160"/>
        <end position="182"/>
    </location>
</feature>
<dbReference type="Proteomes" id="UP000294321">
    <property type="component" value="Chromosome"/>
</dbReference>
<name>A0A4P6ZL97_9LACO</name>
<evidence type="ECO:0000313" key="2">
    <source>
        <dbReference type="EMBL" id="QBP18333.1"/>
    </source>
</evidence>